<organism evidence="10 11">
    <name type="scientific">Clostridium rhizosphaerae</name>
    <dbReference type="NCBI Taxonomy" id="2803861"/>
    <lineage>
        <taxon>Bacteria</taxon>
        <taxon>Bacillati</taxon>
        <taxon>Bacillota</taxon>
        <taxon>Clostridia</taxon>
        <taxon>Eubacteriales</taxon>
        <taxon>Clostridiaceae</taxon>
        <taxon>Clostridium</taxon>
    </lineage>
</organism>
<feature type="transmembrane region" description="Helical" evidence="7">
    <location>
        <begin position="60"/>
        <end position="79"/>
    </location>
</feature>
<evidence type="ECO:0000256" key="7">
    <source>
        <dbReference type="SAM" id="Phobius"/>
    </source>
</evidence>
<evidence type="ECO:0000259" key="9">
    <source>
        <dbReference type="Pfam" id="PF00662"/>
    </source>
</evidence>
<proteinExistence type="inferred from homology"/>
<feature type="transmembrane region" description="Helical" evidence="7">
    <location>
        <begin position="252"/>
        <end position="270"/>
    </location>
</feature>
<evidence type="ECO:0000313" key="11">
    <source>
        <dbReference type="Proteomes" id="UP000632377"/>
    </source>
</evidence>
<dbReference type="InterPro" id="IPR001516">
    <property type="entry name" value="Proton_antipo_N"/>
</dbReference>
<sequence>MNTLIISLLVVPIVFALLFLLNNGKTYFKALSYLLFAFGAIASITLAIHGPVQLIIEGSAFTMMEALITVLEILIIVFLFSVSMKHKRKGVFSLTFLQSILFIYTAFFMEKHHETVLNVDSFSIVMLLLVNIIGTLIVVFANGYITEYEHHRQMKSKQKLFYCVISIFIAAMNGLVMSDGLAWIYFFWEITTLASFILISYNGDAEAYQSGFRALFLNLIGGICFSAGNILFQSKYGITTLSDIANYGSKSYVLLVPVFLLCIAGFAKSAQMPFQSWLLGAMVAPTPVSALLHSSTMVKAGVYLIIKLSPAYAGTKLGTAIALYGGITFLLCSAIAVTQRNAKRILAYSTIANLGLIICSAGMGTSLGISAAIILIIFHAVSKALLFLCTGQIEHTIGSRDVEDMSGLIAKAPVLTLITAFGLVSMILPPFGVLITKLISIEAAAQNPFIVILLVLGSALTTLYYIKWMGTILSYPAVKFPNKETRDFNVYLPLWVLSILVLLSSIFVSPVYNKLVSPEIKSLLPKAPEALNISLANISTQLGSFNNNIVFIVIAFVILIALVVKGTLIGKPTRKNIYMCGENNTEDENLFRGPDGSYEKAVVSNYYLTRIFDEKLITRLGSLISVSLILIVILGGLA</sequence>
<feature type="transmembrane region" description="Helical" evidence="7">
    <location>
        <begin position="318"/>
        <end position="338"/>
    </location>
</feature>
<evidence type="ECO:0000256" key="6">
    <source>
        <dbReference type="RuleBase" id="RU000320"/>
    </source>
</evidence>
<dbReference type="PRINTS" id="PR01434">
    <property type="entry name" value="NADHDHGNASE5"/>
</dbReference>
<accession>A0ABS1T9F7</accession>
<feature type="transmembrane region" description="Helical" evidence="7">
    <location>
        <begin position="121"/>
        <end position="140"/>
    </location>
</feature>
<keyword evidence="3 6" id="KW-0812">Transmembrane</keyword>
<feature type="transmembrane region" description="Helical" evidence="7">
    <location>
        <begin position="160"/>
        <end position="177"/>
    </location>
</feature>
<evidence type="ECO:0000256" key="2">
    <source>
        <dbReference type="ARBA" id="ARBA00008483"/>
    </source>
</evidence>
<feature type="transmembrane region" description="Helical" evidence="7">
    <location>
        <begin position="30"/>
        <end position="48"/>
    </location>
</feature>
<comment type="similarity">
    <text evidence="2">Belongs to the CPA3 antiporters (TC 2.A.63) subunit A family.</text>
</comment>
<evidence type="ECO:0000313" key="10">
    <source>
        <dbReference type="EMBL" id="MBL4935983.1"/>
    </source>
</evidence>
<feature type="transmembrane region" description="Helical" evidence="7">
    <location>
        <begin position="408"/>
        <end position="428"/>
    </location>
</feature>
<feature type="transmembrane region" description="Helical" evidence="7">
    <location>
        <begin position="549"/>
        <end position="569"/>
    </location>
</feature>
<protein>
    <submittedName>
        <fullName evidence="10">NADH-quinone oxidoreductase subunit L</fullName>
    </submittedName>
</protein>
<dbReference type="RefSeq" id="WP_202748563.1">
    <property type="nucleotide sequence ID" value="NZ_JAESWC010000002.1"/>
</dbReference>
<feature type="transmembrane region" description="Helical" evidence="7">
    <location>
        <begin position="6"/>
        <end position="23"/>
    </location>
</feature>
<dbReference type="InterPro" id="IPR050616">
    <property type="entry name" value="CPA3_Na-H_Antiporter_A"/>
</dbReference>
<evidence type="ECO:0000256" key="1">
    <source>
        <dbReference type="ARBA" id="ARBA00004127"/>
    </source>
</evidence>
<dbReference type="Pfam" id="PF00361">
    <property type="entry name" value="Proton_antipo_M"/>
    <property type="match status" value="1"/>
</dbReference>
<comment type="subcellular location">
    <subcellularLocation>
        <location evidence="1">Endomembrane system</location>
        <topology evidence="1">Multi-pass membrane protein</topology>
    </subcellularLocation>
    <subcellularLocation>
        <location evidence="6">Membrane</location>
        <topology evidence="6">Multi-pass membrane protein</topology>
    </subcellularLocation>
</comment>
<comment type="caution">
    <text evidence="10">The sequence shown here is derived from an EMBL/GenBank/DDBJ whole genome shotgun (WGS) entry which is preliminary data.</text>
</comment>
<name>A0ABS1T9F7_9CLOT</name>
<feature type="transmembrane region" description="Helical" evidence="7">
    <location>
        <begin position="277"/>
        <end position="306"/>
    </location>
</feature>
<feature type="domain" description="NADH-Ubiquinone oxidoreductase (complex I) chain 5 N-terminal" evidence="9">
    <location>
        <begin position="116"/>
        <end position="148"/>
    </location>
</feature>
<dbReference type="Pfam" id="PF00662">
    <property type="entry name" value="Proton_antipo_N"/>
    <property type="match status" value="1"/>
</dbReference>
<dbReference type="InterPro" id="IPR001750">
    <property type="entry name" value="ND/Mrp_TM"/>
</dbReference>
<dbReference type="Proteomes" id="UP000632377">
    <property type="component" value="Unassembled WGS sequence"/>
</dbReference>
<feature type="domain" description="NADH:quinone oxidoreductase/Mrp antiporter transmembrane" evidence="8">
    <location>
        <begin position="179"/>
        <end position="460"/>
    </location>
</feature>
<evidence type="ECO:0000256" key="3">
    <source>
        <dbReference type="ARBA" id="ARBA00022692"/>
    </source>
</evidence>
<evidence type="ECO:0000256" key="5">
    <source>
        <dbReference type="ARBA" id="ARBA00023136"/>
    </source>
</evidence>
<reference evidence="10 11" key="1">
    <citation type="submission" date="2021-01" db="EMBL/GenBank/DDBJ databases">
        <title>Genome public.</title>
        <authorList>
            <person name="Liu C."/>
            <person name="Sun Q."/>
        </authorList>
    </citation>
    <scope>NUCLEOTIDE SEQUENCE [LARGE SCALE GENOMIC DNA]</scope>
    <source>
        <strain evidence="10 11">YIM B02515</strain>
    </source>
</reference>
<feature type="transmembrane region" description="Helical" evidence="7">
    <location>
        <begin position="214"/>
        <end position="232"/>
    </location>
</feature>
<feature type="transmembrane region" description="Helical" evidence="7">
    <location>
        <begin position="616"/>
        <end position="637"/>
    </location>
</feature>
<dbReference type="PANTHER" id="PTHR43373:SF1">
    <property type="entry name" value="NA(+)_H(+) ANTIPORTER SUBUNIT A"/>
    <property type="match status" value="1"/>
</dbReference>
<evidence type="ECO:0000259" key="8">
    <source>
        <dbReference type="Pfam" id="PF00361"/>
    </source>
</evidence>
<dbReference type="EMBL" id="JAESWC010000002">
    <property type="protein sequence ID" value="MBL4935983.1"/>
    <property type="molecule type" value="Genomic_DNA"/>
</dbReference>
<feature type="transmembrane region" description="Helical" evidence="7">
    <location>
        <begin position="91"/>
        <end position="109"/>
    </location>
</feature>
<feature type="transmembrane region" description="Helical" evidence="7">
    <location>
        <begin position="488"/>
        <end position="508"/>
    </location>
</feature>
<keyword evidence="4 7" id="KW-1133">Transmembrane helix</keyword>
<feature type="transmembrane region" description="Helical" evidence="7">
    <location>
        <begin position="448"/>
        <end position="467"/>
    </location>
</feature>
<dbReference type="PANTHER" id="PTHR43373">
    <property type="entry name" value="NA(+)/H(+) ANTIPORTER SUBUNIT"/>
    <property type="match status" value="1"/>
</dbReference>
<evidence type="ECO:0000256" key="4">
    <source>
        <dbReference type="ARBA" id="ARBA00022989"/>
    </source>
</evidence>
<gene>
    <name evidence="10" type="ORF">JK636_09440</name>
</gene>
<keyword evidence="11" id="KW-1185">Reference proteome</keyword>
<keyword evidence="5 7" id="KW-0472">Membrane</keyword>
<feature type="transmembrane region" description="Helical" evidence="7">
    <location>
        <begin position="183"/>
        <end position="202"/>
    </location>
</feature>